<name>L7EPW9_STRT8</name>
<keyword evidence="3" id="KW-1185">Reference proteome</keyword>
<sequence>MSGGTDNYGWLGTPTRPMVKPVTRSRSHTALPTASLGLTCVNTRLISVLSVSVGD</sequence>
<evidence type="ECO:0000313" key="3">
    <source>
        <dbReference type="Proteomes" id="UP000010931"/>
    </source>
</evidence>
<protein>
    <submittedName>
        <fullName evidence="2">Uncharacterized protein</fullName>
    </submittedName>
</protein>
<reference evidence="2 3" key="1">
    <citation type="journal article" date="2011" name="Plasmid">
        <title>Streptomyces turgidiscabies Car8 contains a modular pathogenicity island that shares virulence genes with other actinobacterial plant pathogens.</title>
        <authorList>
            <person name="Huguet-Tapia J.C."/>
            <person name="Badger J.H."/>
            <person name="Loria R."/>
            <person name="Pettis G.S."/>
        </authorList>
    </citation>
    <scope>NUCLEOTIDE SEQUENCE [LARGE SCALE GENOMIC DNA]</scope>
    <source>
        <strain evidence="2 3">Car8</strain>
    </source>
</reference>
<feature type="region of interest" description="Disordered" evidence="1">
    <location>
        <begin position="1"/>
        <end position="26"/>
    </location>
</feature>
<accession>L7EPW9</accession>
<dbReference type="EMBL" id="AEJB01000681">
    <property type="protein sequence ID" value="ELP61513.1"/>
    <property type="molecule type" value="Genomic_DNA"/>
</dbReference>
<dbReference type="Proteomes" id="UP000010931">
    <property type="component" value="Unassembled WGS sequence"/>
</dbReference>
<evidence type="ECO:0000313" key="2">
    <source>
        <dbReference type="EMBL" id="ELP61513.1"/>
    </source>
</evidence>
<gene>
    <name evidence="2" type="ORF">STRTUCAR8_03681</name>
</gene>
<proteinExistence type="predicted"/>
<evidence type="ECO:0000256" key="1">
    <source>
        <dbReference type="SAM" id="MobiDB-lite"/>
    </source>
</evidence>
<organism evidence="2 3">
    <name type="scientific">Streptomyces turgidiscabies (strain Car8)</name>
    <dbReference type="NCBI Taxonomy" id="698760"/>
    <lineage>
        <taxon>Bacteria</taxon>
        <taxon>Bacillati</taxon>
        <taxon>Actinomycetota</taxon>
        <taxon>Actinomycetes</taxon>
        <taxon>Kitasatosporales</taxon>
        <taxon>Streptomycetaceae</taxon>
        <taxon>Streptomyces</taxon>
    </lineage>
</organism>
<comment type="caution">
    <text evidence="2">The sequence shown here is derived from an EMBL/GenBank/DDBJ whole genome shotgun (WGS) entry which is preliminary data.</text>
</comment>
<dbReference type="AlphaFoldDB" id="L7EPW9"/>